<keyword evidence="3" id="KW-1185">Reference proteome</keyword>
<reference evidence="2 3" key="1">
    <citation type="submission" date="2020-08" db="EMBL/GenBank/DDBJ databases">
        <title>Sequencing the genomes of 1000 actinobacteria strains.</title>
        <authorList>
            <person name="Klenk H.-P."/>
        </authorList>
    </citation>
    <scope>NUCLEOTIDE SEQUENCE [LARGE SCALE GENOMIC DNA]</scope>
    <source>
        <strain evidence="2 3">DSM 43023</strain>
    </source>
</reference>
<organism evidence="2 3">
    <name type="scientific">Streptosporangium album</name>
    <dbReference type="NCBI Taxonomy" id="47479"/>
    <lineage>
        <taxon>Bacteria</taxon>
        <taxon>Bacillati</taxon>
        <taxon>Actinomycetota</taxon>
        <taxon>Actinomycetes</taxon>
        <taxon>Streptosporangiales</taxon>
        <taxon>Streptosporangiaceae</taxon>
        <taxon>Streptosporangium</taxon>
    </lineage>
</organism>
<gene>
    <name evidence="2" type="ORF">FHR32_006337</name>
</gene>
<name>A0A7W7S2U3_9ACTN</name>
<dbReference type="Proteomes" id="UP000534286">
    <property type="component" value="Unassembled WGS sequence"/>
</dbReference>
<sequence>MTSDLEAQPAQVTPDAPTSSRRSGWAAVRPLVLRLHF</sequence>
<accession>A0A7W7S2U3</accession>
<comment type="caution">
    <text evidence="2">The sequence shown here is derived from an EMBL/GenBank/DDBJ whole genome shotgun (WGS) entry which is preliminary data.</text>
</comment>
<evidence type="ECO:0000256" key="1">
    <source>
        <dbReference type="SAM" id="MobiDB-lite"/>
    </source>
</evidence>
<feature type="region of interest" description="Disordered" evidence="1">
    <location>
        <begin position="1"/>
        <end position="23"/>
    </location>
</feature>
<evidence type="ECO:0000313" key="3">
    <source>
        <dbReference type="Proteomes" id="UP000534286"/>
    </source>
</evidence>
<evidence type="ECO:0000313" key="2">
    <source>
        <dbReference type="EMBL" id="MBB4941951.1"/>
    </source>
</evidence>
<protein>
    <submittedName>
        <fullName evidence="2">Uncharacterized protein</fullName>
    </submittedName>
</protein>
<proteinExistence type="predicted"/>
<dbReference type="EMBL" id="JACHJU010000003">
    <property type="protein sequence ID" value="MBB4941951.1"/>
    <property type="molecule type" value="Genomic_DNA"/>
</dbReference>
<dbReference type="AlphaFoldDB" id="A0A7W7S2U3"/>